<feature type="domain" description="Conserved hypothetical protein CHP02679 N terminus" evidence="2">
    <location>
        <begin position="36"/>
        <end position="234"/>
    </location>
</feature>
<dbReference type="NCBIfam" id="TIGR02679">
    <property type="entry name" value="TIGR02679 family protein"/>
    <property type="match status" value="1"/>
</dbReference>
<keyword evidence="4" id="KW-1185">Reference proteome</keyword>
<name>A0ABX1NUD8_9RHOO</name>
<dbReference type="Proteomes" id="UP000633943">
    <property type="component" value="Unassembled WGS sequence"/>
</dbReference>
<dbReference type="InterPro" id="IPR024466">
    <property type="entry name" value="CHP02679_N"/>
</dbReference>
<evidence type="ECO:0000313" key="3">
    <source>
        <dbReference type="EMBL" id="NMG15416.1"/>
    </source>
</evidence>
<dbReference type="InterPro" id="IPR013495">
    <property type="entry name" value="CHP02679"/>
</dbReference>
<feature type="domain" description="DUF2399" evidence="1">
    <location>
        <begin position="246"/>
        <end position="398"/>
    </location>
</feature>
<dbReference type="Pfam" id="PF09664">
    <property type="entry name" value="DUF2399"/>
    <property type="match status" value="1"/>
</dbReference>
<comment type="caution">
    <text evidence="3">The sequence shown here is derived from an EMBL/GenBank/DDBJ whole genome shotgun (WGS) entry which is preliminary data.</text>
</comment>
<accession>A0ABX1NUD8</accession>
<gene>
    <name evidence="3" type="ORF">GPA24_07640</name>
</gene>
<evidence type="ECO:0000259" key="1">
    <source>
        <dbReference type="Pfam" id="PF09664"/>
    </source>
</evidence>
<sequence length="400" mass="42582">MTMDARLQRLLGGETLAGLRKRLRQRYERGAPADILRLGALSEAEHAALAALAGRPARHVRSMQIDVARIDAALARAGLALSLRDALEQLDGPIIDTAAQRLRVRSQWQQVVEGCEHPGLRSALQTSIGLGLLKRLCASLSEAGTRLVLDADQVLRRLPAAGMPRAQLAVAALGDAHALDAGSPVGTLVLAALRHGAAAPNDKDGDGERARDLWAAAGVLVNELARPALALNLPGPTCAGSGEPAYLSLRCLVRSPPAWAVMDRPVFVCENPNLLAIAADQLGPRCAPLVCTDGMPAAAQRTLLTQLRAAGAMLHYHGDFDWPGLRIGNYMVREHEARPWRFSTADYLAAVVGAPRPGRTLDDAAVSALWDDTLAGAMLTKRLAIDEEGLADVLLDDLRH</sequence>
<reference evidence="3 4" key="1">
    <citation type="submission" date="2019-12" db="EMBL/GenBank/DDBJ databases">
        <title>Comparative genomics gives insights into the taxonomy of the Azoarcus-Aromatoleum group and reveals separate origins of nif in the plant-associated Azoarcus and non-plant-associated Aromatoleum sub-groups.</title>
        <authorList>
            <person name="Lafos M."/>
            <person name="Maluk M."/>
            <person name="Batista M."/>
            <person name="Junghare M."/>
            <person name="Carmona M."/>
            <person name="Faoro H."/>
            <person name="Cruz L.M."/>
            <person name="Battistoni F."/>
            <person name="De Souza E."/>
            <person name="Pedrosa F."/>
            <person name="Chen W.-M."/>
            <person name="Poole P.S."/>
            <person name="Dixon R.A."/>
            <person name="James E.K."/>
        </authorList>
    </citation>
    <scope>NUCLEOTIDE SEQUENCE [LARGE SCALE GENOMIC DNA]</scope>
    <source>
        <strain evidence="3 4">PbN1</strain>
    </source>
</reference>
<dbReference type="InterPro" id="IPR024465">
    <property type="entry name" value="DUF2399"/>
</dbReference>
<dbReference type="Pfam" id="PF11796">
    <property type="entry name" value="DUF3323"/>
    <property type="match status" value="1"/>
</dbReference>
<dbReference type="EMBL" id="WTVP01000015">
    <property type="protein sequence ID" value="NMG15416.1"/>
    <property type="molecule type" value="Genomic_DNA"/>
</dbReference>
<organism evidence="3 4">
    <name type="scientific">Aromatoleum bremense</name>
    <dbReference type="NCBI Taxonomy" id="76115"/>
    <lineage>
        <taxon>Bacteria</taxon>
        <taxon>Pseudomonadati</taxon>
        <taxon>Pseudomonadota</taxon>
        <taxon>Betaproteobacteria</taxon>
        <taxon>Rhodocyclales</taxon>
        <taxon>Rhodocyclaceae</taxon>
        <taxon>Aromatoleum</taxon>
    </lineage>
</organism>
<proteinExistence type="predicted"/>
<evidence type="ECO:0000313" key="4">
    <source>
        <dbReference type="Proteomes" id="UP000633943"/>
    </source>
</evidence>
<evidence type="ECO:0000259" key="2">
    <source>
        <dbReference type="Pfam" id="PF11796"/>
    </source>
</evidence>
<protein>
    <submittedName>
        <fullName evidence="3">TIGR02679 family protein</fullName>
    </submittedName>
</protein>